<evidence type="ECO:0000256" key="7">
    <source>
        <dbReference type="SAM" id="Phobius"/>
    </source>
</evidence>
<evidence type="ECO:0000313" key="8">
    <source>
        <dbReference type="EMBL" id="CAD7697413.1"/>
    </source>
</evidence>
<evidence type="ECO:0000313" key="9">
    <source>
        <dbReference type="Proteomes" id="UP000708148"/>
    </source>
</evidence>
<evidence type="ECO:0000256" key="6">
    <source>
        <dbReference type="SAM" id="MobiDB-lite"/>
    </source>
</evidence>
<keyword evidence="5 7" id="KW-0472">Membrane</keyword>
<evidence type="ECO:0000256" key="2">
    <source>
        <dbReference type="ARBA" id="ARBA00022692"/>
    </source>
</evidence>
<reference evidence="8" key="1">
    <citation type="submission" date="2020-12" db="EMBL/GenBank/DDBJ databases">
        <authorList>
            <person name="Iha C."/>
        </authorList>
    </citation>
    <scope>NUCLEOTIDE SEQUENCE</scope>
</reference>
<dbReference type="GO" id="GO:0005741">
    <property type="term" value="C:mitochondrial outer membrane"/>
    <property type="evidence" value="ECO:0007669"/>
    <property type="project" value="TreeGrafter"/>
</dbReference>
<keyword evidence="4" id="KW-0496">Mitochondrion</keyword>
<evidence type="ECO:0000256" key="5">
    <source>
        <dbReference type="ARBA" id="ARBA00023136"/>
    </source>
</evidence>
<proteinExistence type="predicted"/>
<keyword evidence="3 7" id="KW-1133">Transmembrane helix</keyword>
<keyword evidence="2 7" id="KW-0812">Transmembrane</keyword>
<dbReference type="Proteomes" id="UP000708148">
    <property type="component" value="Unassembled WGS sequence"/>
</dbReference>
<accession>A0A8S1IRH6</accession>
<comment type="caution">
    <text evidence="8">The sequence shown here is derived from an EMBL/GenBank/DDBJ whole genome shotgun (WGS) entry which is preliminary data.</text>
</comment>
<feature type="region of interest" description="Disordered" evidence="6">
    <location>
        <begin position="97"/>
        <end position="132"/>
    </location>
</feature>
<dbReference type="Pfam" id="PF08637">
    <property type="entry name" value="NCA2"/>
    <property type="match status" value="1"/>
</dbReference>
<dbReference type="PANTHER" id="PTHR28234">
    <property type="entry name" value="NUCLEAR CONTROL OF ATPASE PROTEIN 2"/>
    <property type="match status" value="1"/>
</dbReference>
<organism evidence="8 9">
    <name type="scientific">Ostreobium quekettii</name>
    <dbReference type="NCBI Taxonomy" id="121088"/>
    <lineage>
        <taxon>Eukaryota</taxon>
        <taxon>Viridiplantae</taxon>
        <taxon>Chlorophyta</taxon>
        <taxon>core chlorophytes</taxon>
        <taxon>Ulvophyceae</taxon>
        <taxon>TCBD clade</taxon>
        <taxon>Bryopsidales</taxon>
        <taxon>Ostreobineae</taxon>
        <taxon>Ostreobiaceae</taxon>
        <taxon>Ostreobium</taxon>
    </lineage>
</organism>
<dbReference type="PANTHER" id="PTHR28234:SF1">
    <property type="entry name" value="NUCLEAR CONTROL OF ATPASE PROTEIN 2"/>
    <property type="match status" value="1"/>
</dbReference>
<comment type="subcellular location">
    <subcellularLocation>
        <location evidence="1">Mitochondrion membrane</location>
        <topology evidence="1">Multi-pass membrane protein</topology>
    </subcellularLocation>
</comment>
<evidence type="ECO:0000256" key="3">
    <source>
        <dbReference type="ARBA" id="ARBA00022989"/>
    </source>
</evidence>
<sequence length="491" mass="54702">MLTMAAEALAEISLAAGGLRLGFKVKENELESVDGSTQPLGPHLQEEGALVEAGARASRDCLTRVANAVDLLQDKVEGLQDFETAVSHLQSFAVKATLGKHEGSHPGASIRSRDRDTGPRPAESVRTPGAEELEEDVKRLEELLDVEISSEGHRSVSKAMAEAARIHAERRDGVVNIPDWTRRPSSLERRWLEYSLAGLVAVWGASWLLRHSPLCGSRDFYDWGNAVKFAVATHVVTPLSNLKDEVLVKFRRTGSSVVSKEDFETSKRSLYRMLKDFEKDYRDKVRKAHKAVELPSDTPKQAVQVVEGMETLMRAYEMELKSPVWNLVNGSLARALLIQVQKLKVDTEAAMLELDQILEANELNVALIAAIPALFLAGSAAYWLLSVINRAGPDPRKSLVPCRLGLVELERALNRSSMVGMTPEARGLVILRAHKVYVSCHRVYQDRDRTSEQSEWPTLEKELIDLARPLPPEKKIKICERMRTTYTIFQA</sequence>
<protein>
    <submittedName>
        <fullName evidence="8">Uncharacterized protein</fullName>
    </submittedName>
</protein>
<name>A0A8S1IRH6_9CHLO</name>
<dbReference type="OrthoDB" id="413313at2759"/>
<feature type="transmembrane region" description="Helical" evidence="7">
    <location>
        <begin position="365"/>
        <end position="388"/>
    </location>
</feature>
<dbReference type="EMBL" id="CAJHUC010000654">
    <property type="protein sequence ID" value="CAD7697413.1"/>
    <property type="molecule type" value="Genomic_DNA"/>
</dbReference>
<keyword evidence="9" id="KW-1185">Reference proteome</keyword>
<dbReference type="InterPro" id="IPR013946">
    <property type="entry name" value="NCA2-like"/>
</dbReference>
<evidence type="ECO:0000256" key="4">
    <source>
        <dbReference type="ARBA" id="ARBA00023128"/>
    </source>
</evidence>
<evidence type="ECO:0000256" key="1">
    <source>
        <dbReference type="ARBA" id="ARBA00004225"/>
    </source>
</evidence>
<dbReference type="AlphaFoldDB" id="A0A8S1IRH6"/>
<gene>
    <name evidence="8" type="ORF">OSTQU699_LOCUS2774</name>
</gene>